<comment type="function">
    <text evidence="8">Involved in the biosynthesis of the chorismate, which leads to the biosynthesis of aromatic amino acids. Catalyzes the reversible NADPH linked reduction of 3-dehydroshikimate (DHSA) to yield shikimate (SA).</text>
</comment>
<dbReference type="GO" id="GO:0009423">
    <property type="term" value="P:chorismate biosynthetic process"/>
    <property type="evidence" value="ECO:0007669"/>
    <property type="project" value="UniProtKB-UniRule"/>
</dbReference>
<evidence type="ECO:0000256" key="3">
    <source>
        <dbReference type="ARBA" id="ARBA00022605"/>
    </source>
</evidence>
<feature type="binding site" evidence="8">
    <location>
        <position position="218"/>
    </location>
    <ligand>
        <name>NADP(+)</name>
        <dbReference type="ChEBI" id="CHEBI:58349"/>
    </ligand>
</feature>
<evidence type="ECO:0000256" key="8">
    <source>
        <dbReference type="HAMAP-Rule" id="MF_00222"/>
    </source>
</evidence>
<evidence type="ECO:0000256" key="1">
    <source>
        <dbReference type="ARBA" id="ARBA00004871"/>
    </source>
</evidence>
<dbReference type="InterPro" id="IPR036291">
    <property type="entry name" value="NAD(P)-bd_dom_sf"/>
</dbReference>
<feature type="binding site" evidence="8">
    <location>
        <position position="220"/>
    </location>
    <ligand>
        <name>shikimate</name>
        <dbReference type="ChEBI" id="CHEBI:36208"/>
    </ligand>
</feature>
<comment type="similarity">
    <text evidence="8">Belongs to the shikimate dehydrogenase family.</text>
</comment>
<dbReference type="SUPFAM" id="SSF51735">
    <property type="entry name" value="NAD(P)-binding Rossmann-fold domains"/>
    <property type="match status" value="1"/>
</dbReference>
<name>A0A3D9Z2X2_9HYPH</name>
<comment type="catalytic activity">
    <reaction evidence="7 8">
        <text>shikimate + NADP(+) = 3-dehydroshikimate + NADPH + H(+)</text>
        <dbReference type="Rhea" id="RHEA:17737"/>
        <dbReference type="ChEBI" id="CHEBI:15378"/>
        <dbReference type="ChEBI" id="CHEBI:16630"/>
        <dbReference type="ChEBI" id="CHEBI:36208"/>
        <dbReference type="ChEBI" id="CHEBI:57783"/>
        <dbReference type="ChEBI" id="CHEBI:58349"/>
        <dbReference type="EC" id="1.1.1.25"/>
    </reaction>
</comment>
<keyword evidence="3 8" id="KW-0028">Amino-acid biosynthesis</keyword>
<gene>
    <name evidence="8" type="primary">aroE</name>
    <name evidence="12" type="ORF">DES32_0746</name>
</gene>
<dbReference type="RefSeq" id="WP_115835280.1">
    <property type="nucleotide sequence ID" value="NZ_CP025086.1"/>
</dbReference>
<dbReference type="UniPathway" id="UPA00053">
    <property type="reaction ID" value="UER00087"/>
</dbReference>
<comment type="caution">
    <text evidence="8">Lacks conserved residue(s) required for the propagation of feature annotation.</text>
</comment>
<dbReference type="AlphaFoldDB" id="A0A3D9Z2X2"/>
<dbReference type="CDD" id="cd01065">
    <property type="entry name" value="NAD_bind_Shikimate_DH"/>
    <property type="match status" value="1"/>
</dbReference>
<dbReference type="EMBL" id="QUMO01000001">
    <property type="protein sequence ID" value="REF89524.1"/>
    <property type="molecule type" value="Genomic_DNA"/>
</dbReference>
<dbReference type="InterPro" id="IPR046346">
    <property type="entry name" value="Aminoacid_DH-like_N_sf"/>
</dbReference>
<comment type="pathway">
    <text evidence="1 8">Metabolic intermediate biosynthesis; chorismate biosynthesis; chorismate from D-erythrose 4-phosphate and phosphoenolpyruvate: step 4/7.</text>
</comment>
<reference evidence="12 13" key="1">
    <citation type="submission" date="2018-08" db="EMBL/GenBank/DDBJ databases">
        <title>Genomic Encyclopedia of Type Strains, Phase IV (KMG-IV): sequencing the most valuable type-strain genomes for metagenomic binning, comparative biology and taxonomic classification.</title>
        <authorList>
            <person name="Goeker M."/>
        </authorList>
    </citation>
    <scope>NUCLEOTIDE SEQUENCE [LARGE SCALE GENOMIC DNA]</scope>
    <source>
        <strain evidence="12 13">BW863</strain>
    </source>
</reference>
<feature type="binding site" evidence="8">
    <location>
        <begin position="128"/>
        <end position="132"/>
    </location>
    <ligand>
        <name>NADP(+)</name>
        <dbReference type="ChEBI" id="CHEBI:58349"/>
    </ligand>
</feature>
<dbReference type="InterPro" id="IPR013708">
    <property type="entry name" value="Shikimate_DH-bd_N"/>
</dbReference>
<evidence type="ECO:0000313" key="12">
    <source>
        <dbReference type="EMBL" id="REF89524.1"/>
    </source>
</evidence>
<evidence type="ECO:0000256" key="2">
    <source>
        <dbReference type="ARBA" id="ARBA00012962"/>
    </source>
</evidence>
<dbReference type="Proteomes" id="UP000256900">
    <property type="component" value="Unassembled WGS sequence"/>
</dbReference>
<keyword evidence="5 8" id="KW-0560">Oxidoreductase</keyword>
<comment type="subunit">
    <text evidence="8">Homodimer.</text>
</comment>
<organism evidence="12 13">
    <name type="scientific">Methylovirgula ligni</name>
    <dbReference type="NCBI Taxonomy" id="569860"/>
    <lineage>
        <taxon>Bacteria</taxon>
        <taxon>Pseudomonadati</taxon>
        <taxon>Pseudomonadota</taxon>
        <taxon>Alphaproteobacteria</taxon>
        <taxon>Hyphomicrobiales</taxon>
        <taxon>Beijerinckiaceae</taxon>
        <taxon>Methylovirgula</taxon>
    </lineage>
</organism>
<feature type="domain" description="Shikimate dehydrogenase substrate binding N-terminal" evidence="10">
    <location>
        <begin position="7"/>
        <end position="89"/>
    </location>
</feature>
<proteinExistence type="inferred from homology"/>
<evidence type="ECO:0000256" key="6">
    <source>
        <dbReference type="ARBA" id="ARBA00023141"/>
    </source>
</evidence>
<comment type="caution">
    <text evidence="12">The sequence shown here is derived from an EMBL/GenBank/DDBJ whole genome shotgun (WGS) entry which is preliminary data.</text>
</comment>
<feature type="binding site" evidence="8">
    <location>
        <position position="241"/>
    </location>
    <ligand>
        <name>NADP(+)</name>
        <dbReference type="ChEBI" id="CHEBI:58349"/>
    </ligand>
</feature>
<dbReference type="NCBIfam" id="NF001312">
    <property type="entry name" value="PRK00258.1-4"/>
    <property type="match status" value="1"/>
</dbReference>
<dbReference type="GO" id="GO:0008652">
    <property type="term" value="P:amino acid biosynthetic process"/>
    <property type="evidence" value="ECO:0007669"/>
    <property type="project" value="UniProtKB-KW"/>
</dbReference>
<dbReference type="GO" id="GO:0005829">
    <property type="term" value="C:cytosol"/>
    <property type="evidence" value="ECO:0007669"/>
    <property type="project" value="TreeGrafter"/>
</dbReference>
<feature type="active site" description="Proton acceptor" evidence="8">
    <location>
        <position position="66"/>
    </location>
</feature>
<dbReference type="InterPro" id="IPR022893">
    <property type="entry name" value="Shikimate_DH_fam"/>
</dbReference>
<dbReference type="PANTHER" id="PTHR21089:SF1">
    <property type="entry name" value="BIFUNCTIONAL 3-DEHYDROQUINATE DEHYDRATASE_SHIKIMATE DEHYDROGENASE, CHLOROPLASTIC"/>
    <property type="match status" value="1"/>
</dbReference>
<evidence type="ECO:0000313" key="13">
    <source>
        <dbReference type="Proteomes" id="UP000256900"/>
    </source>
</evidence>
<feature type="binding site" evidence="8">
    <location>
        <position position="62"/>
    </location>
    <ligand>
        <name>shikimate</name>
        <dbReference type="ChEBI" id="CHEBI:36208"/>
    </ligand>
</feature>
<evidence type="ECO:0000256" key="5">
    <source>
        <dbReference type="ARBA" id="ARBA00023002"/>
    </source>
</evidence>
<dbReference type="HAMAP" id="MF_00222">
    <property type="entry name" value="Shikimate_DH_AroE"/>
    <property type="match status" value="1"/>
</dbReference>
<dbReference type="Pfam" id="PF08501">
    <property type="entry name" value="Shikimate_dh_N"/>
    <property type="match status" value="1"/>
</dbReference>
<evidence type="ECO:0000256" key="4">
    <source>
        <dbReference type="ARBA" id="ARBA00022857"/>
    </source>
</evidence>
<keyword evidence="4 8" id="KW-0521">NADP</keyword>
<feature type="binding site" evidence="8">
    <location>
        <begin position="152"/>
        <end position="157"/>
    </location>
    <ligand>
        <name>NADP(+)</name>
        <dbReference type="ChEBI" id="CHEBI:58349"/>
    </ligand>
</feature>
<dbReference type="InterPro" id="IPR011342">
    <property type="entry name" value="Shikimate_DH"/>
</dbReference>
<feature type="binding site" evidence="8">
    <location>
        <begin position="15"/>
        <end position="17"/>
    </location>
    <ligand>
        <name>shikimate</name>
        <dbReference type="ChEBI" id="CHEBI:36208"/>
    </ligand>
</feature>
<evidence type="ECO:0000259" key="11">
    <source>
        <dbReference type="Pfam" id="PF18317"/>
    </source>
</evidence>
<accession>A0A3D9Z2X2</accession>
<dbReference type="Gene3D" id="3.40.50.10860">
    <property type="entry name" value="Leucine Dehydrogenase, chain A, domain 1"/>
    <property type="match status" value="1"/>
</dbReference>
<dbReference type="InterPro" id="IPR041121">
    <property type="entry name" value="SDH_C"/>
</dbReference>
<protein>
    <recommendedName>
        <fullName evidence="2 8">Shikimate dehydrogenase (NADP(+))</fullName>
        <shortName evidence="8">SDH</shortName>
        <ecNumber evidence="2 8">1.1.1.25</ecNumber>
    </recommendedName>
</protein>
<dbReference type="Pfam" id="PF18317">
    <property type="entry name" value="SDH_C"/>
    <property type="match status" value="1"/>
</dbReference>
<dbReference type="Pfam" id="PF01488">
    <property type="entry name" value="Shikimate_DH"/>
    <property type="match status" value="1"/>
</dbReference>
<feature type="binding site" evidence="8">
    <location>
        <position position="248"/>
    </location>
    <ligand>
        <name>shikimate</name>
        <dbReference type="ChEBI" id="CHEBI:36208"/>
    </ligand>
</feature>
<dbReference type="GO" id="GO:0004764">
    <property type="term" value="F:shikimate 3-dehydrogenase (NADP+) activity"/>
    <property type="evidence" value="ECO:0007669"/>
    <property type="project" value="UniProtKB-UniRule"/>
</dbReference>
<dbReference type="NCBIfam" id="TIGR00507">
    <property type="entry name" value="aroE"/>
    <property type="match status" value="1"/>
</dbReference>
<evidence type="ECO:0000256" key="7">
    <source>
        <dbReference type="ARBA" id="ARBA00049442"/>
    </source>
</evidence>
<dbReference type="GO" id="GO:0050661">
    <property type="term" value="F:NADP binding"/>
    <property type="evidence" value="ECO:0007669"/>
    <property type="project" value="InterPro"/>
</dbReference>
<sequence length="279" mass="29454">MSPRAFVIGWPIAHSRSPLIHTYWLRQLGLAGSYERIPVAPPDLSAFLANLEESGFVGGNVTLPHKEKAFAACAVASPVAQRLKAVNTLWIEDGKLFGDNTDVAGFLASLDEDIPGWDKSVHKAVVLGAGGAARGIVFGLISRGIAGIVIVNRTRARGEDLQRQFPEAAIELADYAALPEVLEEADLLVNTSSLGMVGQPPLEIDLAPLPSGAIVADIVYAPLETALLRQAAARGLRTSGGLGMLLHQAAPGFARWFGKVPQVTAELRALVAADIADKC</sequence>
<feature type="binding site" evidence="8">
    <location>
        <position position="102"/>
    </location>
    <ligand>
        <name>shikimate</name>
        <dbReference type="ChEBI" id="CHEBI:36208"/>
    </ligand>
</feature>
<dbReference type="GO" id="GO:0009073">
    <property type="term" value="P:aromatic amino acid family biosynthetic process"/>
    <property type="evidence" value="ECO:0007669"/>
    <property type="project" value="UniProtKB-KW"/>
</dbReference>
<dbReference type="PANTHER" id="PTHR21089">
    <property type="entry name" value="SHIKIMATE DEHYDROGENASE"/>
    <property type="match status" value="1"/>
</dbReference>
<dbReference type="InterPro" id="IPR006151">
    <property type="entry name" value="Shikm_DH/Glu-tRNA_Rdtase"/>
</dbReference>
<feature type="domain" description="Quinate/shikimate 5-dehydrogenase/glutamyl-tRNA reductase" evidence="9">
    <location>
        <begin position="121"/>
        <end position="191"/>
    </location>
</feature>
<evidence type="ECO:0000259" key="10">
    <source>
        <dbReference type="Pfam" id="PF08501"/>
    </source>
</evidence>
<dbReference type="SUPFAM" id="SSF53223">
    <property type="entry name" value="Aminoacid dehydrogenase-like, N-terminal domain"/>
    <property type="match status" value="1"/>
</dbReference>
<dbReference type="Gene3D" id="3.40.50.720">
    <property type="entry name" value="NAD(P)-binding Rossmann-like Domain"/>
    <property type="match status" value="1"/>
</dbReference>
<keyword evidence="13" id="KW-1185">Reference proteome</keyword>
<dbReference type="EC" id="1.1.1.25" evidence="2 8"/>
<feature type="binding site" evidence="8">
    <location>
        <position position="87"/>
    </location>
    <ligand>
        <name>shikimate</name>
        <dbReference type="ChEBI" id="CHEBI:36208"/>
    </ligand>
</feature>
<dbReference type="OrthoDB" id="9792692at2"/>
<keyword evidence="6 8" id="KW-0057">Aromatic amino acid biosynthesis</keyword>
<dbReference type="GO" id="GO:0019632">
    <property type="term" value="P:shikimate metabolic process"/>
    <property type="evidence" value="ECO:0007669"/>
    <property type="project" value="InterPro"/>
</dbReference>
<evidence type="ECO:0000259" key="9">
    <source>
        <dbReference type="Pfam" id="PF01488"/>
    </source>
</evidence>
<feature type="domain" description="SDH C-terminal" evidence="11">
    <location>
        <begin position="241"/>
        <end position="264"/>
    </location>
</feature>